<accession>A0A316AJH2</accession>
<sequence length="277" mass="30418">MKKLTHYTLLSVMGLLALSCNDDDNNTPETVTYDIEVKETTLGDVLTDDQGMTLYFFTKDVDGNSTCTGNCLTNWPLFTKTTPTLDPSLDASAFGTITHPSGSTQVTYRGWPLYYYAGDAAAGDVKGENVGKVWFVAKTDYSIMLADKQLVGNDGKNYLSDYTEGDGSTQFLVDGQGRTLYGFVNDTKDKNNYTKEDFSNDGNWPIFSADLESLPSTVDKTLFGEIDVFGKKQLTFKGWPLYYFGADSTTRGATKGVSVPRPGVWPILNLDTPEASE</sequence>
<feature type="signal peptide" evidence="1">
    <location>
        <begin position="1"/>
        <end position="22"/>
    </location>
</feature>
<proteinExistence type="predicted"/>
<keyword evidence="2" id="KW-0449">Lipoprotein</keyword>
<dbReference type="GO" id="GO:0043448">
    <property type="term" value="P:alkane catabolic process"/>
    <property type="evidence" value="ECO:0007669"/>
    <property type="project" value="TreeGrafter"/>
</dbReference>
<evidence type="ECO:0000313" key="2">
    <source>
        <dbReference type="EMBL" id="PWJ57020.1"/>
    </source>
</evidence>
<name>A0A316AJH2_9BACT</name>
<dbReference type="PROSITE" id="PS51257">
    <property type="entry name" value="PROKAR_LIPOPROTEIN"/>
    <property type="match status" value="1"/>
</dbReference>
<dbReference type="EMBL" id="QGDT01000009">
    <property type="protein sequence ID" value="PWJ57020.1"/>
    <property type="molecule type" value="Genomic_DNA"/>
</dbReference>
<evidence type="ECO:0000313" key="3">
    <source>
        <dbReference type="Proteomes" id="UP000245880"/>
    </source>
</evidence>
<organism evidence="2 3">
    <name type="scientific">Dyadobacter jejuensis</name>
    <dbReference type="NCBI Taxonomy" id="1082580"/>
    <lineage>
        <taxon>Bacteria</taxon>
        <taxon>Pseudomonadati</taxon>
        <taxon>Bacteroidota</taxon>
        <taxon>Cytophagia</taxon>
        <taxon>Cytophagales</taxon>
        <taxon>Spirosomataceae</taxon>
        <taxon>Dyadobacter</taxon>
    </lineage>
</organism>
<dbReference type="Pfam" id="PF03640">
    <property type="entry name" value="Lipoprotein_15"/>
    <property type="match status" value="3"/>
</dbReference>
<dbReference type="PANTHER" id="PTHR39335">
    <property type="entry name" value="BLL4220 PROTEIN"/>
    <property type="match status" value="1"/>
</dbReference>
<feature type="chain" id="PRO_5016311637" evidence="1">
    <location>
        <begin position="23"/>
        <end position="277"/>
    </location>
</feature>
<dbReference type="InterPro" id="IPR005297">
    <property type="entry name" value="Lipoprotein_repeat"/>
</dbReference>
<dbReference type="PANTHER" id="PTHR39335:SF1">
    <property type="entry name" value="BLL4220 PROTEIN"/>
    <property type="match status" value="1"/>
</dbReference>
<dbReference type="AlphaFoldDB" id="A0A316AJH2"/>
<keyword evidence="3" id="KW-1185">Reference proteome</keyword>
<evidence type="ECO:0000256" key="1">
    <source>
        <dbReference type="SAM" id="SignalP"/>
    </source>
</evidence>
<gene>
    <name evidence="2" type="ORF">CLV98_109129</name>
</gene>
<dbReference type="OrthoDB" id="597632at2"/>
<dbReference type="Proteomes" id="UP000245880">
    <property type="component" value="Unassembled WGS sequence"/>
</dbReference>
<dbReference type="RefSeq" id="WP_109675899.1">
    <property type="nucleotide sequence ID" value="NZ_QGDT01000009.1"/>
</dbReference>
<keyword evidence="1" id="KW-0732">Signal</keyword>
<protein>
    <submittedName>
        <fullName evidence="2">Putative lipoprotein with Yx(FWY)xxD motif</fullName>
    </submittedName>
</protein>
<reference evidence="2 3" key="1">
    <citation type="submission" date="2018-03" db="EMBL/GenBank/DDBJ databases">
        <title>Genomic Encyclopedia of Archaeal and Bacterial Type Strains, Phase II (KMG-II): from individual species to whole genera.</title>
        <authorList>
            <person name="Goeker M."/>
        </authorList>
    </citation>
    <scope>NUCLEOTIDE SEQUENCE [LARGE SCALE GENOMIC DNA]</scope>
    <source>
        <strain evidence="2 3">DSM 100346</strain>
    </source>
</reference>
<comment type="caution">
    <text evidence="2">The sequence shown here is derived from an EMBL/GenBank/DDBJ whole genome shotgun (WGS) entry which is preliminary data.</text>
</comment>